<evidence type="ECO:0000313" key="2">
    <source>
        <dbReference type="Proteomes" id="UP000735302"/>
    </source>
</evidence>
<reference evidence="1 2" key="1">
    <citation type="journal article" date="2021" name="Elife">
        <title>Chloroplast acquisition without the gene transfer in kleptoplastic sea slugs, Plakobranchus ocellatus.</title>
        <authorList>
            <person name="Maeda T."/>
            <person name="Takahashi S."/>
            <person name="Yoshida T."/>
            <person name="Shimamura S."/>
            <person name="Takaki Y."/>
            <person name="Nagai Y."/>
            <person name="Toyoda A."/>
            <person name="Suzuki Y."/>
            <person name="Arimoto A."/>
            <person name="Ishii H."/>
            <person name="Satoh N."/>
            <person name="Nishiyama T."/>
            <person name="Hasebe M."/>
            <person name="Maruyama T."/>
            <person name="Minagawa J."/>
            <person name="Obokata J."/>
            <person name="Shigenobu S."/>
        </authorList>
    </citation>
    <scope>NUCLEOTIDE SEQUENCE [LARGE SCALE GENOMIC DNA]</scope>
</reference>
<evidence type="ECO:0000313" key="1">
    <source>
        <dbReference type="EMBL" id="GFO21438.1"/>
    </source>
</evidence>
<keyword evidence="2" id="KW-1185">Reference proteome</keyword>
<protein>
    <submittedName>
        <fullName evidence="1">Uncharacterized protein</fullName>
    </submittedName>
</protein>
<gene>
    <name evidence="1" type="ORF">PoB_004794300</name>
</gene>
<dbReference type="AlphaFoldDB" id="A0AAV4BQP0"/>
<dbReference type="Proteomes" id="UP000735302">
    <property type="component" value="Unassembled WGS sequence"/>
</dbReference>
<accession>A0AAV4BQP0</accession>
<comment type="caution">
    <text evidence="1">The sequence shown here is derived from an EMBL/GenBank/DDBJ whole genome shotgun (WGS) entry which is preliminary data.</text>
</comment>
<dbReference type="EMBL" id="BLXT01005253">
    <property type="protein sequence ID" value="GFO21438.1"/>
    <property type="molecule type" value="Genomic_DNA"/>
</dbReference>
<name>A0AAV4BQP0_9GAST</name>
<sequence>MAAPPGRQSAGNNTLIRDEKITMDFKASFLSHGHHPHHSQTAWLLFKASRVHRISVFKLLIPCRAKRLGGLKLAIAELVDSRVSPFVTVPPVYFKLISGFQALRQAMLPVVGLQPATKASQQISRRNFYPLCHQSPP</sequence>
<organism evidence="1 2">
    <name type="scientific">Plakobranchus ocellatus</name>
    <dbReference type="NCBI Taxonomy" id="259542"/>
    <lineage>
        <taxon>Eukaryota</taxon>
        <taxon>Metazoa</taxon>
        <taxon>Spiralia</taxon>
        <taxon>Lophotrochozoa</taxon>
        <taxon>Mollusca</taxon>
        <taxon>Gastropoda</taxon>
        <taxon>Heterobranchia</taxon>
        <taxon>Euthyneura</taxon>
        <taxon>Panpulmonata</taxon>
        <taxon>Sacoglossa</taxon>
        <taxon>Placobranchoidea</taxon>
        <taxon>Plakobranchidae</taxon>
        <taxon>Plakobranchus</taxon>
    </lineage>
</organism>
<proteinExistence type="predicted"/>